<dbReference type="UniPathway" id="UPA00378"/>
<dbReference type="InterPro" id="IPR051939">
    <property type="entry name" value="Glycosyltr_41/O-GlcNAc_trsf"/>
</dbReference>
<dbReference type="PATRIC" id="fig|1796491.3.peg.240"/>
<feature type="domain" description="O-GlcNAc transferase C-terminal" evidence="9">
    <location>
        <begin position="355"/>
        <end position="509"/>
    </location>
</feature>
<dbReference type="Gene3D" id="1.25.40.10">
    <property type="entry name" value="Tetratricopeptide repeat domain"/>
    <property type="match status" value="5"/>
</dbReference>
<sequence>MGLFDRLRSNRQVVANSSARRAETSEQDATRLIDAGHELEAQGSLNAAMQCYLDALRLAPNPARAYLNQGNVLLLKGDLDGALQAFRTAIKHKPDYAGAYYNIGNALLGNGQLDEAAANYRSALEIQPDYAEVHCSLGVALKELGQPDDAIASFQRAIKLNPDLIEAQSNLGNILEHLYNSGNVLLNNGKLEKAVANFRRVLEIEPNLTEAYDSLGRALQELGQLDNAVASYHRALELKPDYAEAHNNLGTALEKIGQLDNALASYRRALALKPDYVEVHTGLGNVLQELGQFAEAAASYRRALEIKPDYLNALHNLLFTLIYTANHTPSYHLDQARQFGRIVAEKVTARFASWQCAAQPERLRVGLVSGDLFTHSVGHFLEGLLTRIDPARIELIAYPTHRRRDELTARIRPHFSEWKPLTNLSDETAARLIHADGVHVLVDLSGHTEHNRLPVFAWKPAPVQVTWLGLPATTGMTEMDYVLGDPHAIPAEYENHFSETVWRMPESYLCLTIPASPVNVAPLPALSTGYVTFGSFNNLTKMNDAVVAAWARILKLVPNSRLLLKTKQLSEPAACEKTRLRFASCGIAPGQLLLSGILASRDDHLAAYSKVDIALDTFPYPGVTTSVEALWMGVPVLSLQGDRFLSCTAGSIAHNAGLPDWIAADMDDYVAKAVAFATDLERLAALRADLRQQVLVSPLFDAPRFARNFEDTLWAMWQRHQVHQEKPERL</sequence>
<dbReference type="AlphaFoldDB" id="A0A139BXH5"/>
<comment type="caution">
    <text evidence="10">The sequence shown here is derived from an EMBL/GenBank/DDBJ whole genome shotgun (WGS) entry which is preliminary data.</text>
</comment>
<dbReference type="SUPFAM" id="SSF48452">
    <property type="entry name" value="TPR-like"/>
    <property type="match status" value="2"/>
</dbReference>
<feature type="repeat" description="TPR" evidence="8">
    <location>
        <begin position="29"/>
        <end position="62"/>
    </location>
</feature>
<dbReference type="Pfam" id="PF00515">
    <property type="entry name" value="TPR_1"/>
    <property type="match status" value="1"/>
</dbReference>
<dbReference type="Pfam" id="PF13181">
    <property type="entry name" value="TPR_8"/>
    <property type="match status" value="1"/>
</dbReference>
<dbReference type="InterPro" id="IPR029489">
    <property type="entry name" value="OGT/SEC/SPY_C"/>
</dbReference>
<evidence type="ECO:0000256" key="6">
    <source>
        <dbReference type="ARBA" id="ARBA00022737"/>
    </source>
</evidence>
<dbReference type="Pfam" id="PF13432">
    <property type="entry name" value="TPR_16"/>
    <property type="match status" value="1"/>
</dbReference>
<dbReference type="InterPro" id="IPR019734">
    <property type="entry name" value="TPR_rpt"/>
</dbReference>
<keyword evidence="6" id="KW-0677">Repeat</keyword>
<evidence type="ECO:0000256" key="3">
    <source>
        <dbReference type="ARBA" id="ARBA00011970"/>
    </source>
</evidence>
<evidence type="ECO:0000256" key="4">
    <source>
        <dbReference type="ARBA" id="ARBA00022676"/>
    </source>
</evidence>
<dbReference type="PANTHER" id="PTHR44835:SF1">
    <property type="entry name" value="PROTEIN O-GLCNAC TRANSFERASE"/>
    <property type="match status" value="1"/>
</dbReference>
<keyword evidence="5" id="KW-0808">Transferase</keyword>
<evidence type="ECO:0000259" key="9">
    <source>
        <dbReference type="Pfam" id="PF13844"/>
    </source>
</evidence>
<dbReference type="EMBL" id="LSLI01000003">
    <property type="protein sequence ID" value="KXS33661.1"/>
    <property type="molecule type" value="Genomic_DNA"/>
</dbReference>
<feature type="repeat" description="TPR" evidence="8">
    <location>
        <begin position="63"/>
        <end position="96"/>
    </location>
</feature>
<feature type="repeat" description="TPR" evidence="8">
    <location>
        <begin position="243"/>
        <end position="276"/>
    </location>
</feature>
<dbReference type="PROSITE" id="PS50005">
    <property type="entry name" value="TPR"/>
    <property type="match status" value="8"/>
</dbReference>
<feature type="repeat" description="TPR" evidence="8">
    <location>
        <begin position="209"/>
        <end position="242"/>
    </location>
</feature>
<reference evidence="10 11" key="2">
    <citation type="submission" date="2016-03" db="EMBL/GenBank/DDBJ databases">
        <title>New uncultured bacterium of the family Gallionellaceae from acid mine drainage: description and reconstruction of genome based on metagenomic analysis of microbial community.</title>
        <authorList>
            <person name="Kadnikov V."/>
            <person name="Ivasenko D."/>
            <person name="Beletsky A."/>
            <person name="Mardanov A."/>
            <person name="Danilova E."/>
            <person name="Pimenov N."/>
            <person name="Karnachuk O."/>
            <person name="Ravin N."/>
        </authorList>
    </citation>
    <scope>NUCLEOTIDE SEQUENCE [LARGE SCALE GENOMIC DNA]</scope>
    <source>
        <strain evidence="10">ShG14-8</strain>
    </source>
</reference>
<evidence type="ECO:0000256" key="5">
    <source>
        <dbReference type="ARBA" id="ARBA00022679"/>
    </source>
</evidence>
<dbReference type="Gene3D" id="3.40.50.2000">
    <property type="entry name" value="Glycogen Phosphorylase B"/>
    <property type="match status" value="1"/>
</dbReference>
<feature type="repeat" description="TPR" evidence="8">
    <location>
        <begin position="97"/>
        <end position="130"/>
    </location>
</feature>
<comment type="similarity">
    <text evidence="2">Belongs to the glycosyltransferase 41 family. O-GlcNAc transferase subfamily.</text>
</comment>
<name>A0A139BXH5_9PROT</name>
<feature type="repeat" description="TPR" evidence="8">
    <location>
        <begin position="277"/>
        <end position="310"/>
    </location>
</feature>
<dbReference type="PANTHER" id="PTHR44835">
    <property type="entry name" value="UDP-N-ACETYLGLUCOSAMINE--PEPTIDE N-ACETYLGLUCOSAMINYLTRANSFERASE SPINDLY-RELATED"/>
    <property type="match status" value="1"/>
</dbReference>
<dbReference type="Pfam" id="PF13414">
    <property type="entry name" value="TPR_11"/>
    <property type="match status" value="2"/>
</dbReference>
<evidence type="ECO:0000256" key="2">
    <source>
        <dbReference type="ARBA" id="ARBA00005386"/>
    </source>
</evidence>
<feature type="repeat" description="TPR" evidence="8">
    <location>
        <begin position="131"/>
        <end position="164"/>
    </location>
</feature>
<feature type="domain" description="O-GlcNAc transferase C-terminal" evidence="9">
    <location>
        <begin position="529"/>
        <end position="707"/>
    </location>
</feature>
<gene>
    <name evidence="10" type="ORF">AWT59_0219</name>
</gene>
<dbReference type="Pfam" id="PF13844">
    <property type="entry name" value="Glyco_transf_41"/>
    <property type="match status" value="2"/>
</dbReference>
<evidence type="ECO:0000256" key="8">
    <source>
        <dbReference type="PROSITE-ProRule" id="PRU00339"/>
    </source>
</evidence>
<evidence type="ECO:0000313" key="11">
    <source>
        <dbReference type="Proteomes" id="UP000070578"/>
    </source>
</evidence>
<proteinExistence type="inferred from homology"/>
<dbReference type="Proteomes" id="UP000070578">
    <property type="component" value="Unassembled WGS sequence"/>
</dbReference>
<accession>A0A139BXH5</accession>
<feature type="repeat" description="TPR" evidence="8">
    <location>
        <begin position="175"/>
        <end position="208"/>
    </location>
</feature>
<dbReference type="Gene3D" id="3.40.50.11380">
    <property type="match status" value="1"/>
</dbReference>
<evidence type="ECO:0000256" key="1">
    <source>
        <dbReference type="ARBA" id="ARBA00004922"/>
    </source>
</evidence>
<reference evidence="10 11" key="1">
    <citation type="submission" date="2016-02" db="EMBL/GenBank/DDBJ databases">
        <authorList>
            <person name="Wen L."/>
            <person name="He K."/>
            <person name="Yang H."/>
        </authorList>
    </citation>
    <scope>NUCLEOTIDE SEQUENCE [LARGE SCALE GENOMIC DNA]</scope>
    <source>
        <strain evidence="10">ShG14-8</strain>
    </source>
</reference>
<comment type="pathway">
    <text evidence="1">Protein modification; protein glycosylation.</text>
</comment>
<keyword evidence="4" id="KW-0328">Glycosyltransferase</keyword>
<dbReference type="GO" id="GO:0097363">
    <property type="term" value="F:protein O-acetylglucosaminyltransferase activity"/>
    <property type="evidence" value="ECO:0007669"/>
    <property type="project" value="UniProtKB-EC"/>
</dbReference>
<evidence type="ECO:0000256" key="7">
    <source>
        <dbReference type="ARBA" id="ARBA00022803"/>
    </source>
</evidence>
<dbReference type="PROSITE" id="PS50293">
    <property type="entry name" value="TPR_REGION"/>
    <property type="match status" value="7"/>
</dbReference>
<dbReference type="EC" id="2.4.1.255" evidence="3"/>
<dbReference type="SMART" id="SM00028">
    <property type="entry name" value="TPR"/>
    <property type="match status" value="8"/>
</dbReference>
<dbReference type="InterPro" id="IPR011990">
    <property type="entry name" value="TPR-like_helical_dom_sf"/>
</dbReference>
<organism evidence="10 11">
    <name type="scientific">Candidatus Gallionella acididurans</name>
    <dbReference type="NCBI Taxonomy" id="1796491"/>
    <lineage>
        <taxon>Bacteria</taxon>
        <taxon>Pseudomonadati</taxon>
        <taxon>Pseudomonadota</taxon>
        <taxon>Betaproteobacteria</taxon>
        <taxon>Nitrosomonadales</taxon>
        <taxon>Gallionellaceae</taxon>
        <taxon>Gallionella</taxon>
    </lineage>
</organism>
<protein>
    <recommendedName>
        <fullName evidence="3">protein O-GlcNAc transferase</fullName>
        <ecNumber evidence="3">2.4.1.255</ecNumber>
    </recommendedName>
</protein>
<evidence type="ECO:0000313" key="10">
    <source>
        <dbReference type="EMBL" id="KXS33661.1"/>
    </source>
</evidence>
<keyword evidence="7 8" id="KW-0802">TPR repeat</keyword>